<evidence type="ECO:0000256" key="5">
    <source>
        <dbReference type="ARBA" id="ARBA00022741"/>
    </source>
</evidence>
<dbReference type="Pfam" id="PF00480">
    <property type="entry name" value="ROK"/>
    <property type="match status" value="1"/>
</dbReference>
<dbReference type="GO" id="GO:0005524">
    <property type="term" value="F:ATP binding"/>
    <property type="evidence" value="ECO:0007669"/>
    <property type="project" value="UniProtKB-KW"/>
</dbReference>
<evidence type="ECO:0000256" key="4">
    <source>
        <dbReference type="ARBA" id="ARBA00022723"/>
    </source>
</evidence>
<accession>A0A117UXC7</accession>
<keyword evidence="4" id="KW-0479">Metal-binding</keyword>
<proteinExistence type="inferred from homology"/>
<dbReference type="CDD" id="cd24067">
    <property type="entry name" value="ASKHA_NBD_ROK_BsFRK-like"/>
    <property type="match status" value="1"/>
</dbReference>
<dbReference type="Proteomes" id="UP000058012">
    <property type="component" value="Unassembled WGS sequence"/>
</dbReference>
<dbReference type="AlphaFoldDB" id="A0A117UXC7"/>
<dbReference type="PANTHER" id="PTHR42742:SF3">
    <property type="entry name" value="FRUCTOKINASE"/>
    <property type="match status" value="1"/>
</dbReference>
<reference evidence="13 14" key="1">
    <citation type="submission" date="2015-10" db="EMBL/GenBank/DDBJ databases">
        <title>Draft genome sequence of Novosphingobium fuchskuhlense DSM 25065 isolated from a surface water sample of the southwest basin of Lake Grosse Fuchskuhle.</title>
        <authorList>
            <person name="Ruckert C."/>
            <person name="Winkler A."/>
            <person name="Glaeser J."/>
            <person name="Grossart H.-P."/>
            <person name="Kalinowski J."/>
            <person name="Glaeser S."/>
        </authorList>
    </citation>
    <scope>NUCLEOTIDE SEQUENCE [LARGE SCALE GENOMIC DNA]</scope>
    <source>
        <strain evidence="13 14">FNE08-7</strain>
    </source>
</reference>
<evidence type="ECO:0000256" key="7">
    <source>
        <dbReference type="ARBA" id="ARBA00022833"/>
    </source>
</evidence>
<protein>
    <recommendedName>
        <fullName evidence="11">fructokinase</fullName>
        <ecNumber evidence="11">2.7.1.4</ecNumber>
    </recommendedName>
</protein>
<dbReference type="GO" id="GO:0008865">
    <property type="term" value="F:fructokinase activity"/>
    <property type="evidence" value="ECO:0007669"/>
    <property type="project" value="UniProtKB-EC"/>
</dbReference>
<keyword evidence="8" id="KW-0067">ATP-binding</keyword>
<dbReference type="GO" id="GO:0046872">
    <property type="term" value="F:metal ion binding"/>
    <property type="evidence" value="ECO:0007669"/>
    <property type="project" value="UniProtKB-KW"/>
</dbReference>
<dbReference type="RefSeq" id="WP_067906892.1">
    <property type="nucleotide sequence ID" value="NZ_KQ954244.1"/>
</dbReference>
<evidence type="ECO:0000256" key="2">
    <source>
        <dbReference type="ARBA" id="ARBA00006479"/>
    </source>
</evidence>
<keyword evidence="10" id="KW-0119">Carbohydrate metabolism</keyword>
<evidence type="ECO:0000256" key="10">
    <source>
        <dbReference type="ARBA" id="ARBA00023277"/>
    </source>
</evidence>
<keyword evidence="6 13" id="KW-0418">Kinase</keyword>
<comment type="caution">
    <text evidence="13">The sequence shown here is derived from an EMBL/GenBank/DDBJ whole genome shotgun (WGS) entry which is preliminary data.</text>
</comment>
<dbReference type="FunFam" id="3.30.420.40:FF:000153">
    <property type="entry name" value="Putative fructokinase"/>
    <property type="match status" value="1"/>
</dbReference>
<comment type="catalytic activity">
    <reaction evidence="12">
        <text>D-fructose + ATP = D-fructose 6-phosphate + ADP + H(+)</text>
        <dbReference type="Rhea" id="RHEA:16125"/>
        <dbReference type="ChEBI" id="CHEBI:15378"/>
        <dbReference type="ChEBI" id="CHEBI:30616"/>
        <dbReference type="ChEBI" id="CHEBI:37721"/>
        <dbReference type="ChEBI" id="CHEBI:61527"/>
        <dbReference type="ChEBI" id="CHEBI:456216"/>
        <dbReference type="EC" id="2.7.1.4"/>
    </reaction>
</comment>
<dbReference type="EC" id="2.7.1.4" evidence="11"/>
<sequence>MSAPRYGLIEAGGTKFVLGVADTERTILARERIPTTTPAETLGAAVEWFAAQGADYAAFGIASFGPLDLDPGSPAFGCVRPTPKPHWSGASLIAPFKERFGVPVAIDTDVNGAALAEALWGAGADLGSVLYLTIGTGIGGGFCSDGHLLRGLSHPEMGHIRMPRHPEDLDFVGTCPFHGDCLEGLACGPAVIARWGQSLSELPEGHPGKRIIAWYIGRALATFQTIMEPARIVLGGGVTATQGLLDLIRTEAQTANGGYTVGKIDELIVPPGLGDNAGLLGALALALDLR</sequence>
<dbReference type="OrthoDB" id="9783435at2"/>
<keyword evidence="5" id="KW-0547">Nucleotide-binding</keyword>
<dbReference type="SUPFAM" id="SSF53067">
    <property type="entry name" value="Actin-like ATPase domain"/>
    <property type="match status" value="1"/>
</dbReference>
<organism evidence="13 14">
    <name type="scientific">Novosphingobium fuchskuhlense</name>
    <dbReference type="NCBI Taxonomy" id="1117702"/>
    <lineage>
        <taxon>Bacteria</taxon>
        <taxon>Pseudomonadati</taxon>
        <taxon>Pseudomonadota</taxon>
        <taxon>Alphaproteobacteria</taxon>
        <taxon>Sphingomonadales</taxon>
        <taxon>Sphingomonadaceae</taxon>
        <taxon>Novosphingobium</taxon>
    </lineage>
</organism>
<keyword evidence="14" id="KW-1185">Reference proteome</keyword>
<evidence type="ECO:0000256" key="11">
    <source>
        <dbReference type="ARBA" id="ARBA00038887"/>
    </source>
</evidence>
<dbReference type="PROSITE" id="PS01125">
    <property type="entry name" value="ROK"/>
    <property type="match status" value="1"/>
</dbReference>
<keyword evidence="7" id="KW-0862">Zinc</keyword>
<dbReference type="InterPro" id="IPR049874">
    <property type="entry name" value="ROK_cs"/>
</dbReference>
<evidence type="ECO:0000313" key="14">
    <source>
        <dbReference type="Proteomes" id="UP000058012"/>
    </source>
</evidence>
<dbReference type="PANTHER" id="PTHR42742">
    <property type="entry name" value="TRANSCRIPTIONAL REPRESSOR MPRA"/>
    <property type="match status" value="1"/>
</dbReference>
<dbReference type="Gene3D" id="3.30.420.40">
    <property type="match status" value="2"/>
</dbReference>
<evidence type="ECO:0000256" key="6">
    <source>
        <dbReference type="ARBA" id="ARBA00022777"/>
    </source>
</evidence>
<evidence type="ECO:0000256" key="3">
    <source>
        <dbReference type="ARBA" id="ARBA00022679"/>
    </source>
</evidence>
<dbReference type="InterPro" id="IPR051804">
    <property type="entry name" value="Carb_Metab_Reg_Kinase/Isom"/>
</dbReference>
<dbReference type="EMBL" id="LLZS01000003">
    <property type="protein sequence ID" value="KUR72583.1"/>
    <property type="molecule type" value="Genomic_DNA"/>
</dbReference>
<evidence type="ECO:0000256" key="8">
    <source>
        <dbReference type="ARBA" id="ARBA00022840"/>
    </source>
</evidence>
<dbReference type="InterPro" id="IPR043129">
    <property type="entry name" value="ATPase_NBD"/>
</dbReference>
<evidence type="ECO:0000256" key="1">
    <source>
        <dbReference type="ARBA" id="ARBA00001946"/>
    </source>
</evidence>
<comment type="cofactor">
    <cofactor evidence="1">
        <name>Mg(2+)</name>
        <dbReference type="ChEBI" id="CHEBI:18420"/>
    </cofactor>
</comment>
<keyword evidence="9" id="KW-0460">Magnesium</keyword>
<evidence type="ECO:0000256" key="12">
    <source>
        <dbReference type="ARBA" id="ARBA00048451"/>
    </source>
</evidence>
<name>A0A117UXC7_9SPHN</name>
<evidence type="ECO:0000256" key="9">
    <source>
        <dbReference type="ARBA" id="ARBA00022842"/>
    </source>
</evidence>
<comment type="similarity">
    <text evidence="2">Belongs to the ROK (NagC/XylR) family.</text>
</comment>
<dbReference type="InterPro" id="IPR000600">
    <property type="entry name" value="ROK"/>
</dbReference>
<gene>
    <name evidence="13" type="ORF">AQZ52_04890</name>
</gene>
<dbReference type="STRING" id="1117702.AQZ52_04890"/>
<keyword evidence="3" id="KW-0808">Transferase</keyword>
<evidence type="ECO:0000313" key="13">
    <source>
        <dbReference type="EMBL" id="KUR72583.1"/>
    </source>
</evidence>